<dbReference type="Proteomes" id="UP000037566">
    <property type="component" value="Unassembled WGS sequence"/>
</dbReference>
<evidence type="ECO:0000313" key="2">
    <source>
        <dbReference type="Proteomes" id="UP000037566"/>
    </source>
</evidence>
<proteinExistence type="predicted"/>
<sequence>MISGGQVAPRPCVTDMICMSSFALCRTNSSHANYIMDMIPTGCSLFFSAGTNRRKLGAGLAIGLGGRVQVYIDLTVLEGLRLLG</sequence>
<dbReference type="EMBL" id="LHUQ01000013">
    <property type="protein sequence ID" value="KON64180.1"/>
    <property type="molecule type" value="Genomic_DNA"/>
</dbReference>
<keyword evidence="2" id="KW-1185">Reference proteome</keyword>
<gene>
    <name evidence="1" type="ORF">KOEU_22490</name>
</gene>
<accession>A0A0M0EG05</accession>
<name>A0A0M0EG05_KOMEU</name>
<reference evidence="1" key="1">
    <citation type="submission" date="2015-08" db="EMBL/GenBank/DDBJ databases">
        <title>Draft genome sequence of Komagataeibacter europaeus CECT 8546 a cellulose producer strain from vinegar produced by the traditional method.</title>
        <authorList>
            <person name="Poehlein A."/>
            <person name="Valera M.J."/>
            <person name="Haack F.S."/>
            <person name="Mas A."/>
            <person name="Daniel R."/>
            <person name="Streit W.R."/>
            <person name="Mateo E."/>
        </authorList>
    </citation>
    <scope>NUCLEOTIDE SEQUENCE [LARGE SCALE GENOMIC DNA]</scope>
    <source>
        <strain evidence="1">CECT 8546</strain>
    </source>
</reference>
<evidence type="ECO:0000313" key="1">
    <source>
        <dbReference type="EMBL" id="KON64180.1"/>
    </source>
</evidence>
<dbReference type="AlphaFoldDB" id="A0A0M0EG05"/>
<organism evidence="1 2">
    <name type="scientific">Komagataeibacter europaeus</name>
    <name type="common">Gluconacetobacter europaeus</name>
    <dbReference type="NCBI Taxonomy" id="33995"/>
    <lineage>
        <taxon>Bacteria</taxon>
        <taxon>Pseudomonadati</taxon>
        <taxon>Pseudomonadota</taxon>
        <taxon>Alphaproteobacteria</taxon>
        <taxon>Acetobacterales</taxon>
        <taxon>Acetobacteraceae</taxon>
        <taxon>Komagataeibacter</taxon>
    </lineage>
</organism>
<comment type="caution">
    <text evidence="1">The sequence shown here is derived from an EMBL/GenBank/DDBJ whole genome shotgun (WGS) entry which is preliminary data.</text>
</comment>
<dbReference type="STRING" id="33995.KOEU_22490"/>
<protein>
    <submittedName>
        <fullName evidence="1">Uncharacterized protein</fullName>
    </submittedName>
</protein>